<organism evidence="1 2">
    <name type="scientific">Halteria grandinella</name>
    <dbReference type="NCBI Taxonomy" id="5974"/>
    <lineage>
        <taxon>Eukaryota</taxon>
        <taxon>Sar</taxon>
        <taxon>Alveolata</taxon>
        <taxon>Ciliophora</taxon>
        <taxon>Intramacronucleata</taxon>
        <taxon>Spirotrichea</taxon>
        <taxon>Stichotrichia</taxon>
        <taxon>Sporadotrichida</taxon>
        <taxon>Halteriidae</taxon>
        <taxon>Halteria</taxon>
    </lineage>
</organism>
<sequence length="158" mass="18130">MFNFASSSPKYKNYKVLGNTAANDVNGHKILYAGQDPAEPSRALIRKIVQVSPTTFCYEETRITPTETTPQVHTQLYRIRGFNLDEEITGEEIQIRGAFRPLPNVLGFSLFSKKLASGSHFSIVENALWKKAPGTWVEWFQDIRDRRDMSAYLRSRWV</sequence>
<dbReference type="EMBL" id="RRYP01024819">
    <property type="protein sequence ID" value="TNV72032.1"/>
    <property type="molecule type" value="Genomic_DNA"/>
</dbReference>
<keyword evidence="2" id="KW-1185">Reference proteome</keyword>
<name>A0A8J8SV52_HALGN</name>
<gene>
    <name evidence="1" type="ORF">FGO68_gene9287</name>
</gene>
<dbReference type="AlphaFoldDB" id="A0A8J8SV52"/>
<protein>
    <submittedName>
        <fullName evidence="1">Uncharacterized protein</fullName>
    </submittedName>
</protein>
<evidence type="ECO:0000313" key="2">
    <source>
        <dbReference type="Proteomes" id="UP000785679"/>
    </source>
</evidence>
<dbReference type="OrthoDB" id="311441at2759"/>
<accession>A0A8J8SV52</accession>
<dbReference type="Proteomes" id="UP000785679">
    <property type="component" value="Unassembled WGS sequence"/>
</dbReference>
<comment type="caution">
    <text evidence="1">The sequence shown here is derived from an EMBL/GenBank/DDBJ whole genome shotgun (WGS) entry which is preliminary data.</text>
</comment>
<proteinExistence type="predicted"/>
<evidence type="ECO:0000313" key="1">
    <source>
        <dbReference type="EMBL" id="TNV72032.1"/>
    </source>
</evidence>
<reference evidence="1" key="1">
    <citation type="submission" date="2019-06" db="EMBL/GenBank/DDBJ databases">
        <authorList>
            <person name="Zheng W."/>
        </authorList>
    </citation>
    <scope>NUCLEOTIDE SEQUENCE</scope>
    <source>
        <strain evidence="1">QDHG01</strain>
    </source>
</reference>